<dbReference type="GO" id="GO:0006431">
    <property type="term" value="P:methionyl-tRNA aminoacylation"/>
    <property type="evidence" value="ECO:0007669"/>
    <property type="project" value="InterPro"/>
</dbReference>
<dbReference type="InterPro" id="IPR033911">
    <property type="entry name" value="MetRS_core"/>
</dbReference>
<feature type="non-terminal residue" evidence="7">
    <location>
        <position position="126"/>
    </location>
</feature>
<dbReference type="Gene3D" id="3.40.50.620">
    <property type="entry name" value="HUPs"/>
    <property type="match status" value="1"/>
</dbReference>
<dbReference type="InterPro" id="IPR015413">
    <property type="entry name" value="Methionyl/Leucyl_tRNA_Synth"/>
</dbReference>
<dbReference type="Pfam" id="PF09334">
    <property type="entry name" value="tRNA-synt_1g"/>
    <property type="match status" value="1"/>
</dbReference>
<dbReference type="SUPFAM" id="SSF52374">
    <property type="entry name" value="Nucleotidylyl transferase"/>
    <property type="match status" value="1"/>
</dbReference>
<comment type="caution">
    <text evidence="7">The sequence shown here is derived from an EMBL/GenBank/DDBJ whole genome shotgun (WGS) entry which is preliminary data.</text>
</comment>
<dbReference type="PANTHER" id="PTHR43326:SF1">
    <property type="entry name" value="METHIONINE--TRNA LIGASE, MITOCHONDRIAL"/>
    <property type="match status" value="1"/>
</dbReference>
<evidence type="ECO:0000256" key="2">
    <source>
        <dbReference type="ARBA" id="ARBA00022741"/>
    </source>
</evidence>
<evidence type="ECO:0000256" key="4">
    <source>
        <dbReference type="ARBA" id="ARBA00022917"/>
    </source>
</evidence>
<organism evidence="7">
    <name type="scientific">marine sediment metagenome</name>
    <dbReference type="NCBI Taxonomy" id="412755"/>
    <lineage>
        <taxon>unclassified sequences</taxon>
        <taxon>metagenomes</taxon>
        <taxon>ecological metagenomes</taxon>
    </lineage>
</organism>
<name>A0A0F9F8F4_9ZZZZ</name>
<dbReference type="PRINTS" id="PR01041">
    <property type="entry name" value="TRNASYNTHMET"/>
</dbReference>
<dbReference type="GO" id="GO:0005524">
    <property type="term" value="F:ATP binding"/>
    <property type="evidence" value="ECO:0007669"/>
    <property type="project" value="UniProtKB-KW"/>
</dbReference>
<dbReference type="AlphaFoldDB" id="A0A0F9F8F4"/>
<dbReference type="Gene3D" id="2.170.220.10">
    <property type="match status" value="1"/>
</dbReference>
<gene>
    <name evidence="7" type="ORF">LCGC14_1983380</name>
</gene>
<dbReference type="InterPro" id="IPR014729">
    <property type="entry name" value="Rossmann-like_a/b/a_fold"/>
</dbReference>
<evidence type="ECO:0000313" key="7">
    <source>
        <dbReference type="EMBL" id="KKL82578.1"/>
    </source>
</evidence>
<keyword evidence="5" id="KW-0030">Aminoacyl-tRNA synthetase</keyword>
<feature type="domain" description="Methionyl/Leucyl tRNA synthetase" evidence="6">
    <location>
        <begin position="4"/>
        <end position="125"/>
    </location>
</feature>
<keyword evidence="2" id="KW-0547">Nucleotide-binding</keyword>
<dbReference type="PANTHER" id="PTHR43326">
    <property type="entry name" value="METHIONYL-TRNA SYNTHETASE"/>
    <property type="match status" value="1"/>
</dbReference>
<evidence type="ECO:0000256" key="3">
    <source>
        <dbReference type="ARBA" id="ARBA00022840"/>
    </source>
</evidence>
<keyword evidence="3" id="KW-0067">ATP-binding</keyword>
<accession>A0A0F9F8F4</accession>
<protein>
    <recommendedName>
        <fullName evidence="6">Methionyl/Leucyl tRNA synthetase domain-containing protein</fullName>
    </recommendedName>
</protein>
<evidence type="ECO:0000259" key="6">
    <source>
        <dbReference type="Pfam" id="PF09334"/>
    </source>
</evidence>
<sequence>MSKFYVTTPIYYVNDVPHVGHAYSTIAADVLSRFNKSLGSEVFFLTGTDEHGQKVAKAAEERGLEPQEHVDQMVEPFKKLWKRLEIDSSFIRTTEKRHEIVVQAIFEKLREKGDIYPGKYEGWYCI</sequence>
<dbReference type="EMBL" id="LAZR01022239">
    <property type="protein sequence ID" value="KKL82578.1"/>
    <property type="molecule type" value="Genomic_DNA"/>
</dbReference>
<proteinExistence type="predicted"/>
<evidence type="ECO:0000256" key="5">
    <source>
        <dbReference type="ARBA" id="ARBA00023146"/>
    </source>
</evidence>
<reference evidence="7" key="1">
    <citation type="journal article" date="2015" name="Nature">
        <title>Complex archaea that bridge the gap between prokaryotes and eukaryotes.</title>
        <authorList>
            <person name="Spang A."/>
            <person name="Saw J.H."/>
            <person name="Jorgensen S.L."/>
            <person name="Zaremba-Niedzwiedzka K."/>
            <person name="Martijn J."/>
            <person name="Lind A.E."/>
            <person name="van Eijk R."/>
            <person name="Schleper C."/>
            <person name="Guy L."/>
            <person name="Ettema T.J."/>
        </authorList>
    </citation>
    <scope>NUCLEOTIDE SEQUENCE</scope>
</reference>
<evidence type="ECO:0000256" key="1">
    <source>
        <dbReference type="ARBA" id="ARBA00022598"/>
    </source>
</evidence>
<keyword evidence="1" id="KW-0436">Ligase</keyword>
<dbReference type="GO" id="GO:0004825">
    <property type="term" value="F:methionine-tRNA ligase activity"/>
    <property type="evidence" value="ECO:0007669"/>
    <property type="project" value="InterPro"/>
</dbReference>
<keyword evidence="4" id="KW-0648">Protein biosynthesis</keyword>
<dbReference type="InterPro" id="IPR023457">
    <property type="entry name" value="Met-tRNA_synth_2"/>
</dbReference>